<dbReference type="AlphaFoldDB" id="A0A7C2WR72"/>
<comment type="caution">
    <text evidence="1">The sequence shown here is derived from an EMBL/GenBank/DDBJ whole genome shotgun (WGS) entry which is preliminary data.</text>
</comment>
<dbReference type="PROSITE" id="PS51257">
    <property type="entry name" value="PROKAR_LIPOPROTEIN"/>
    <property type="match status" value="1"/>
</dbReference>
<protein>
    <submittedName>
        <fullName evidence="1">Uncharacterized protein</fullName>
    </submittedName>
</protein>
<evidence type="ECO:0000313" key="1">
    <source>
        <dbReference type="EMBL" id="HEX69825.1"/>
    </source>
</evidence>
<organism evidence="1">
    <name type="scientific">Thermorudis sp</name>
    <dbReference type="NCBI Taxonomy" id="1969470"/>
    <lineage>
        <taxon>Bacteria</taxon>
        <taxon>Pseudomonadati</taxon>
        <taxon>Thermomicrobiota</taxon>
        <taxon>Thermomicrobia</taxon>
        <taxon>Thermomicrobia incertae sedis</taxon>
        <taxon>Thermorudis</taxon>
    </lineage>
</organism>
<gene>
    <name evidence="1" type="ORF">ENP13_01075</name>
</gene>
<sequence length="102" mass="10694">MKRAGLVLVILLGGCRGGGEAGSGALLGRGSDRGFDVQACASELGGFLDALAFQEYVSALRAWDRCIESLECDLEDIEPNLQEHWAAASDKIAEAAAALEPE</sequence>
<proteinExistence type="predicted"/>
<dbReference type="EMBL" id="DSID01000086">
    <property type="protein sequence ID" value="HEX69825.1"/>
    <property type="molecule type" value="Genomic_DNA"/>
</dbReference>
<name>A0A7C2WR72_9BACT</name>
<accession>A0A7C2WR72</accession>
<reference evidence="1" key="1">
    <citation type="journal article" date="2020" name="mSystems">
        <title>Genome- and Community-Level Interaction Insights into Carbon Utilization and Element Cycling Functions of Hydrothermarchaeota in Hydrothermal Sediment.</title>
        <authorList>
            <person name="Zhou Z."/>
            <person name="Liu Y."/>
            <person name="Xu W."/>
            <person name="Pan J."/>
            <person name="Luo Z.H."/>
            <person name="Li M."/>
        </authorList>
    </citation>
    <scope>NUCLEOTIDE SEQUENCE [LARGE SCALE GENOMIC DNA]</scope>
    <source>
        <strain evidence="1">SpSt-192</strain>
    </source>
</reference>